<comment type="caution">
    <text evidence="2">The sequence shown here is derived from an EMBL/GenBank/DDBJ whole genome shotgun (WGS) entry which is preliminary data.</text>
</comment>
<dbReference type="RefSeq" id="WP_046367798.1">
    <property type="nucleotide sequence ID" value="NZ_BBWV01000001.1"/>
</dbReference>
<feature type="domain" description="DUF5977" evidence="1">
    <location>
        <begin position="1030"/>
        <end position="1092"/>
    </location>
</feature>
<dbReference type="AlphaFoldDB" id="A0A0E9MX95"/>
<reference evidence="2 3" key="1">
    <citation type="submission" date="2015-04" db="EMBL/GenBank/DDBJ databases">
        <title>Whole genome shotgun sequence of Flavihumibacter petaseus NBRC 106054.</title>
        <authorList>
            <person name="Miyazawa S."/>
            <person name="Hosoyama A."/>
            <person name="Hashimoto M."/>
            <person name="Noguchi M."/>
            <person name="Tsuchikane K."/>
            <person name="Ohji S."/>
            <person name="Yamazoe A."/>
            <person name="Ichikawa N."/>
            <person name="Kimura A."/>
            <person name="Fujita N."/>
        </authorList>
    </citation>
    <scope>NUCLEOTIDE SEQUENCE [LARGE SCALE GENOMIC DNA]</scope>
    <source>
        <strain evidence="2 3">NBRC 106054</strain>
    </source>
</reference>
<proteinExistence type="predicted"/>
<sequence length="1179" mass="130137">MKKNLLPILLTIWSATPIKAQLGSELPRVVGPSPDVAQLTRFTDFGLDYKTGTPTVGIPLYEIKAGMINMPISINYNSNGRKVFDESGAIAIGWTLNAGGSISRVINGSPDSKYMPSTFKTEWMVNNKDDYDYLSDVYYGNKDGAYDIYTFNIPGESGKFIQEHTSSFIVRHFKRTAVKITPANLPNELWDGKGNYYYFGQIEKLSGYGFMGELNTCNLLTKIISGDKKDTIDITYVSKTASVARAYQELLIKDNVSNNPNQFNSPTYPNMPVWDTYDTKAISEISYRGGKVVFVYDPAANWGRIDKIQVYDSYGRLIRQIQFSVGTMDSPMHAGPNSKYKLNQISFKTGYGQEIEKYGFDYFSSNYSISSSRDFWGYYNGRNNATSIPTLPVINVAGPMGTYNFTSAGNRTPADAITLSAVAGQLKTIQHPTGGLTEFDYEANYYKQGTTTYVGPGVRVKTVKLTDNTGNVHIKTYKYGTNEDGLGSVLMTTPYFTDMSYERYYFQTGTVFSYDFYRMRTYTSDFNQELRELVDRPLMYGTVTEYNGTVADNAGKTIYKFHIPFTYQWSTVMYGGFPSTPPQYTYDYSALASEHFHKSVIWQFDYSRSAKLGGVEIYKRNTDGTYTIVKSTSNNYVVNNPTTYYGISVQKFIELGGAGGMINNKPTNEENLAKIGGYPIFDWKNTELILGDEVLNNTTEIETTPNGTVTTTTTYTYNAAGLPLTIVKNGSNNQNTTQTIKYPVDFTADAEIGTVSTQMVSGNMLGYPIETTTQKGSSTDYVKNIFAASGSRILPKTVRTKRGSGSYEDRVQFAGYDSRGNLSSVNKEGDVKKSYIWNFKGIYPIAEITNAVPADVGYLSFEGEEWNGWQDIQQANLLYNQGAVTGKTAYTLRGAITKTGLTSSQKYKVVYWVKGPSCSVMGTTPTLVQTKNGWNCYEHVFTGANYCSIANGDYPIDEIRLFPATATMVTRSYDPAFGITAECDENNRTVYYYYDSYGRLAFIKSDEGNVLKTFCYNYYGMGGEVCGLSGNTAQSGTFTRNNCSAGTTPGQATYIVPANTIYANTVTEANQQAAAIVAAYGQAYANLSGACTPNAIVTGTSYTAYYGQFHFTNTANGQGYDLYVPQGGSNSITIPSGSYNVTCSSNGLSTFNVNGSTQTGTSVTFNSVSFSSTGYVRVQ</sequence>
<dbReference type="OrthoDB" id="680656at2"/>
<gene>
    <name evidence="2" type="ORF">FPE01S_01_10440</name>
</gene>
<dbReference type="Pfam" id="PF19404">
    <property type="entry name" value="DUF5977"/>
    <property type="match status" value="1"/>
</dbReference>
<keyword evidence="3" id="KW-1185">Reference proteome</keyword>
<evidence type="ECO:0000313" key="2">
    <source>
        <dbReference type="EMBL" id="GAO42031.1"/>
    </source>
</evidence>
<evidence type="ECO:0000313" key="3">
    <source>
        <dbReference type="Proteomes" id="UP000033121"/>
    </source>
</evidence>
<evidence type="ECO:0000259" key="1">
    <source>
        <dbReference type="Pfam" id="PF19404"/>
    </source>
</evidence>
<organism evidence="2 3">
    <name type="scientific">Flavihumibacter petaseus NBRC 106054</name>
    <dbReference type="NCBI Taxonomy" id="1220578"/>
    <lineage>
        <taxon>Bacteria</taxon>
        <taxon>Pseudomonadati</taxon>
        <taxon>Bacteroidota</taxon>
        <taxon>Chitinophagia</taxon>
        <taxon>Chitinophagales</taxon>
        <taxon>Chitinophagaceae</taxon>
        <taxon>Flavihumibacter</taxon>
    </lineage>
</organism>
<dbReference type="EMBL" id="BBWV01000001">
    <property type="protein sequence ID" value="GAO42031.1"/>
    <property type="molecule type" value="Genomic_DNA"/>
</dbReference>
<protein>
    <recommendedName>
        <fullName evidence="1">DUF5977 domain-containing protein</fullName>
    </recommendedName>
</protein>
<accession>A0A0E9MX95</accession>
<dbReference type="STRING" id="1220578.FPE01S_01_10440"/>
<dbReference type="InterPro" id="IPR046020">
    <property type="entry name" value="DUF5977"/>
</dbReference>
<dbReference type="Proteomes" id="UP000033121">
    <property type="component" value="Unassembled WGS sequence"/>
</dbReference>
<name>A0A0E9MX95_9BACT</name>